<evidence type="ECO:0000256" key="1">
    <source>
        <dbReference type="SAM" id="Phobius"/>
    </source>
</evidence>
<evidence type="ECO:0000313" key="2">
    <source>
        <dbReference type="EMBL" id="AWH89324.1"/>
    </source>
</evidence>
<proteinExistence type="predicted"/>
<dbReference type="InterPro" id="IPR024399">
    <property type="entry name" value="DUF2628"/>
</dbReference>
<keyword evidence="1" id="KW-0472">Membrane</keyword>
<accession>A0A2Y9U152</accession>
<organism evidence="2 3">
    <name type="scientific">Limnobaculum parvum</name>
    <dbReference type="NCBI Taxonomy" id="2172103"/>
    <lineage>
        <taxon>Bacteria</taxon>
        <taxon>Pseudomonadati</taxon>
        <taxon>Pseudomonadota</taxon>
        <taxon>Gammaproteobacteria</taxon>
        <taxon>Enterobacterales</taxon>
        <taxon>Budviciaceae</taxon>
        <taxon>Limnobaculum</taxon>
    </lineage>
</organism>
<dbReference type="RefSeq" id="WP_108901374.1">
    <property type="nucleotide sequence ID" value="NZ_CP029185.2"/>
</dbReference>
<feature type="transmembrane region" description="Helical" evidence="1">
    <location>
        <begin position="173"/>
        <end position="190"/>
    </location>
</feature>
<keyword evidence="3" id="KW-1185">Reference proteome</keyword>
<dbReference type="KEGG" id="lpv:HYN51_12665"/>
<sequence length="191" mass="20922">MEKCQQCGNMSVNDNNDCVVCDESASVNPYAVSTAITDSFPIDDISSSPEAEEYSKIFVGNRYYSFFPYGRDIPKRWNWAAFFIGVFWFIYRKMYLYAAIYLGLGLLLTGIQSMLGVSEIIANVISIGMGVGAGIWANRLYKQHMDKKIAETLAVAQKSEIIPALKASGGTNLVGALVALGILCAIIAMLM</sequence>
<reference evidence="2 3" key="1">
    <citation type="journal article" date="2019" name="Int. J. Syst. Evol. Microbiol.">
        <title>Limnobaculum parvum gen. nov., sp. nov., isolated from a freshwater lake.</title>
        <authorList>
            <person name="Baek C."/>
            <person name="Shin S.K."/>
            <person name="Yi H."/>
        </authorList>
    </citation>
    <scope>NUCLEOTIDE SEQUENCE [LARGE SCALE GENOMIC DNA]</scope>
    <source>
        <strain evidence="2 3">HYN0051</strain>
    </source>
</reference>
<keyword evidence="1" id="KW-1133">Transmembrane helix</keyword>
<dbReference type="Proteomes" id="UP000244908">
    <property type="component" value="Chromosome"/>
</dbReference>
<gene>
    <name evidence="2" type="ORF">HYN51_12665</name>
</gene>
<dbReference type="AlphaFoldDB" id="A0A2Y9U152"/>
<name>A0A2Y9U152_9GAMM</name>
<protein>
    <submittedName>
        <fullName evidence="2">DUF2628 domain-containing protein</fullName>
    </submittedName>
</protein>
<dbReference type="Pfam" id="PF10947">
    <property type="entry name" value="DUF2628"/>
    <property type="match status" value="1"/>
</dbReference>
<dbReference type="OrthoDB" id="6691119at2"/>
<dbReference type="EMBL" id="CP029185">
    <property type="protein sequence ID" value="AWH89324.1"/>
    <property type="molecule type" value="Genomic_DNA"/>
</dbReference>
<feature type="transmembrane region" description="Helical" evidence="1">
    <location>
        <begin position="120"/>
        <end position="138"/>
    </location>
</feature>
<evidence type="ECO:0000313" key="3">
    <source>
        <dbReference type="Proteomes" id="UP000244908"/>
    </source>
</evidence>
<keyword evidence="1" id="KW-0812">Transmembrane</keyword>